<dbReference type="InterPro" id="IPR005888">
    <property type="entry name" value="dTDP_Gluc_deHydtase"/>
</dbReference>
<organism evidence="10 11">
    <name type="scientific">Aeriscardovia aeriphila</name>
    <dbReference type="NCBI Taxonomy" id="218139"/>
    <lineage>
        <taxon>Bacteria</taxon>
        <taxon>Bacillati</taxon>
        <taxon>Actinomycetota</taxon>
        <taxon>Actinomycetes</taxon>
        <taxon>Bifidobacteriales</taxon>
        <taxon>Bifidobacteriaceae</taxon>
        <taxon>Aeriscardovia</taxon>
    </lineage>
</organism>
<evidence type="ECO:0000256" key="6">
    <source>
        <dbReference type="ARBA" id="ARBA00023027"/>
    </source>
</evidence>
<dbReference type="Gene3D" id="3.40.50.720">
    <property type="entry name" value="NAD(P)-binding Rossmann-like Domain"/>
    <property type="match status" value="1"/>
</dbReference>
<evidence type="ECO:0000256" key="2">
    <source>
        <dbReference type="ARBA" id="ARBA00001911"/>
    </source>
</evidence>
<gene>
    <name evidence="10" type="primary">rfbB</name>
    <name evidence="10" type="ORF">K8U78_01065</name>
</gene>
<evidence type="ECO:0000256" key="7">
    <source>
        <dbReference type="ARBA" id="ARBA00023239"/>
    </source>
</evidence>
<dbReference type="Gene3D" id="3.90.25.10">
    <property type="entry name" value="UDP-galactose 4-epimerase, domain 1"/>
    <property type="match status" value="1"/>
</dbReference>
<name>A0A921FTF5_9BIFI</name>
<evidence type="ECO:0000313" key="11">
    <source>
        <dbReference type="Proteomes" id="UP000715651"/>
    </source>
</evidence>
<dbReference type="NCBIfam" id="TIGR01181">
    <property type="entry name" value="dTDP_gluc_dehyt"/>
    <property type="match status" value="1"/>
</dbReference>
<comment type="similarity">
    <text evidence="3 8">Belongs to the NAD(P)-dependent epimerase/dehydratase family. dTDP-glucose dehydratase subfamily.</text>
</comment>
<evidence type="ECO:0000256" key="5">
    <source>
        <dbReference type="ARBA" id="ARBA00016977"/>
    </source>
</evidence>
<evidence type="ECO:0000256" key="3">
    <source>
        <dbReference type="ARBA" id="ARBA00008178"/>
    </source>
</evidence>
<evidence type="ECO:0000256" key="4">
    <source>
        <dbReference type="ARBA" id="ARBA00011990"/>
    </source>
</evidence>
<comment type="cofactor">
    <cofactor evidence="2 8">
        <name>NAD(+)</name>
        <dbReference type="ChEBI" id="CHEBI:57540"/>
    </cofactor>
</comment>
<dbReference type="GO" id="GO:0009225">
    <property type="term" value="P:nucleotide-sugar metabolic process"/>
    <property type="evidence" value="ECO:0007669"/>
    <property type="project" value="InterPro"/>
</dbReference>
<keyword evidence="6" id="KW-0520">NAD</keyword>
<keyword evidence="7 8" id="KW-0456">Lyase</keyword>
<dbReference type="EC" id="4.2.1.46" evidence="4 8"/>
<evidence type="ECO:0000313" key="10">
    <source>
        <dbReference type="EMBL" id="HJF17755.1"/>
    </source>
</evidence>
<dbReference type="InterPro" id="IPR036291">
    <property type="entry name" value="NAD(P)-bd_dom_sf"/>
</dbReference>
<sequence>MADHNAVFEPQNIVVTGGAGFIGSNFVRFVTREHPAVHITVLDALTYAGNLKNLEGCDPRQVEFIHGNICDTELLNRVIPGHDLIVHFAAESHNDRAIEDASPFLTTNVEGTYKLLAAAVQYGLRFHHVSTDEVYGDLPLNSSARFTESSPYNPSSPYAASKASSDHLVRAWNRTYGLYTTISNCSNNYGPYQHVEKFIPRQITNILHGLAPQLYGTGLNVRDWIHVDDHCRAIWQIITRGRCGETYLVAAQGQKSNVEVLALICEAMGASADAVEFVADRPGHDRRYALDATKITTELGWHPSHTDFSQGIEDTVRWYSDHRDWWEPLKAQTEERYRRQLGRSKVSGRKNGLTNE</sequence>
<feature type="domain" description="NAD(P)-binding" evidence="9">
    <location>
        <begin position="15"/>
        <end position="315"/>
    </location>
</feature>
<comment type="catalytic activity">
    <reaction evidence="1 8">
        <text>dTDP-alpha-D-glucose = dTDP-4-dehydro-6-deoxy-alpha-D-glucose + H2O</text>
        <dbReference type="Rhea" id="RHEA:17221"/>
        <dbReference type="ChEBI" id="CHEBI:15377"/>
        <dbReference type="ChEBI" id="CHEBI:57477"/>
        <dbReference type="ChEBI" id="CHEBI:57649"/>
        <dbReference type="EC" id="4.2.1.46"/>
    </reaction>
</comment>
<accession>A0A921FTF5</accession>
<dbReference type="InterPro" id="IPR016040">
    <property type="entry name" value="NAD(P)-bd_dom"/>
</dbReference>
<evidence type="ECO:0000256" key="1">
    <source>
        <dbReference type="ARBA" id="ARBA00001539"/>
    </source>
</evidence>
<protein>
    <recommendedName>
        <fullName evidence="5 8">dTDP-glucose 4,6-dehydratase</fullName>
        <ecNumber evidence="4 8">4.2.1.46</ecNumber>
    </recommendedName>
</protein>
<reference evidence="10" key="2">
    <citation type="submission" date="2021-09" db="EMBL/GenBank/DDBJ databases">
        <authorList>
            <person name="Gilroy R."/>
        </authorList>
    </citation>
    <scope>NUCLEOTIDE SEQUENCE</scope>
    <source>
        <strain evidence="10">578</strain>
    </source>
</reference>
<reference evidence="10" key="1">
    <citation type="journal article" date="2021" name="PeerJ">
        <title>Extensive microbial diversity within the chicken gut microbiome revealed by metagenomics and culture.</title>
        <authorList>
            <person name="Gilroy R."/>
            <person name="Ravi A."/>
            <person name="Getino M."/>
            <person name="Pursley I."/>
            <person name="Horton D.L."/>
            <person name="Alikhan N.F."/>
            <person name="Baker D."/>
            <person name="Gharbi K."/>
            <person name="Hall N."/>
            <person name="Watson M."/>
            <person name="Adriaenssens E.M."/>
            <person name="Foster-Nyarko E."/>
            <person name="Jarju S."/>
            <person name="Secka A."/>
            <person name="Antonio M."/>
            <person name="Oren A."/>
            <person name="Chaudhuri R.R."/>
            <person name="La Ragione R."/>
            <person name="Hildebrand F."/>
            <person name="Pallen M.J."/>
        </authorList>
    </citation>
    <scope>NUCLEOTIDE SEQUENCE</scope>
    <source>
        <strain evidence="10">578</strain>
    </source>
</reference>
<evidence type="ECO:0000259" key="9">
    <source>
        <dbReference type="Pfam" id="PF16363"/>
    </source>
</evidence>
<evidence type="ECO:0000256" key="8">
    <source>
        <dbReference type="RuleBase" id="RU004473"/>
    </source>
</evidence>
<comment type="caution">
    <text evidence="10">The sequence shown here is derived from an EMBL/GenBank/DDBJ whole genome shotgun (WGS) entry which is preliminary data.</text>
</comment>
<dbReference type="Pfam" id="PF16363">
    <property type="entry name" value="GDP_Man_Dehyd"/>
    <property type="match status" value="1"/>
</dbReference>
<dbReference type="CDD" id="cd05246">
    <property type="entry name" value="dTDP_GD_SDR_e"/>
    <property type="match status" value="1"/>
</dbReference>
<dbReference type="Proteomes" id="UP000715651">
    <property type="component" value="Unassembled WGS sequence"/>
</dbReference>
<dbReference type="SUPFAM" id="SSF51735">
    <property type="entry name" value="NAD(P)-binding Rossmann-fold domains"/>
    <property type="match status" value="1"/>
</dbReference>
<dbReference type="EMBL" id="DYWK01000002">
    <property type="protein sequence ID" value="HJF17755.1"/>
    <property type="molecule type" value="Genomic_DNA"/>
</dbReference>
<dbReference type="GO" id="GO:0008460">
    <property type="term" value="F:dTDP-glucose 4,6-dehydratase activity"/>
    <property type="evidence" value="ECO:0007669"/>
    <property type="project" value="UniProtKB-EC"/>
</dbReference>
<proteinExistence type="inferred from homology"/>
<dbReference type="PANTHER" id="PTHR43000">
    <property type="entry name" value="DTDP-D-GLUCOSE 4,6-DEHYDRATASE-RELATED"/>
    <property type="match status" value="1"/>
</dbReference>
<dbReference type="AlphaFoldDB" id="A0A921FTF5"/>